<feature type="binding site" evidence="8">
    <location>
        <position position="137"/>
    </location>
    <ligand>
        <name>L-tryptophan</name>
        <dbReference type="ChEBI" id="CHEBI:57912"/>
    </ligand>
</feature>
<evidence type="ECO:0000313" key="10">
    <source>
        <dbReference type="EMBL" id="HDD35376.1"/>
    </source>
</evidence>
<feature type="binding site" evidence="8">
    <location>
        <begin position="194"/>
        <end position="198"/>
    </location>
    <ligand>
        <name>ATP</name>
        <dbReference type="ChEBI" id="CHEBI:30616"/>
    </ligand>
</feature>
<feature type="short sequence motif" description="'HIGH' region" evidence="8">
    <location>
        <begin position="11"/>
        <end position="19"/>
    </location>
</feature>
<dbReference type="HAMAP" id="MF_00140_B">
    <property type="entry name" value="Trp_tRNA_synth_B"/>
    <property type="match status" value="1"/>
</dbReference>
<evidence type="ECO:0000256" key="5">
    <source>
        <dbReference type="ARBA" id="ARBA00022917"/>
    </source>
</evidence>
<dbReference type="Pfam" id="PF00579">
    <property type="entry name" value="tRNA-synt_1b"/>
    <property type="match status" value="1"/>
</dbReference>
<dbReference type="FunFam" id="3.40.50.620:FF:000094">
    <property type="entry name" value="Tryptophan--tRNA ligase"/>
    <property type="match status" value="1"/>
</dbReference>
<keyword evidence="4 8" id="KW-0067">ATP-binding</keyword>
<dbReference type="EC" id="6.1.1.2" evidence="8"/>
<name>A0A7V0NE75_DESA2</name>
<gene>
    <name evidence="8 10" type="primary">trpS</name>
    <name evidence="10" type="ORF">ENF30_01110</name>
</gene>
<feature type="short sequence motif" description="'KMSKS' region" evidence="8">
    <location>
        <begin position="194"/>
        <end position="198"/>
    </location>
</feature>
<dbReference type="CDD" id="cd00806">
    <property type="entry name" value="TrpRS_core"/>
    <property type="match status" value="1"/>
</dbReference>
<evidence type="ECO:0000256" key="9">
    <source>
        <dbReference type="RuleBase" id="RU363036"/>
    </source>
</evidence>
<keyword evidence="6 8" id="KW-0030">Aminoacyl-tRNA synthetase</keyword>
<dbReference type="NCBIfam" id="TIGR00233">
    <property type="entry name" value="trpS"/>
    <property type="match status" value="1"/>
</dbReference>
<dbReference type="GO" id="GO:0005829">
    <property type="term" value="C:cytosol"/>
    <property type="evidence" value="ECO:0007669"/>
    <property type="project" value="TreeGrafter"/>
</dbReference>
<comment type="caution">
    <text evidence="10">The sequence shown here is derived from an EMBL/GenBank/DDBJ whole genome shotgun (WGS) entry which is preliminary data.</text>
</comment>
<sequence length="328" mass="37921">MKKRVLSGMRPTGKIHLGNLHGALANWKQLQEEYECYFFIADWHALTSEYQNPKQIKEYIWEMIIDWLSIGLDPQKATIFIQSKVSEHAELHLIFSMITPLPWLERNPTYKEQKQELIEKDLNTYGFLGYPVLQAADILIYKAQLVPVGVDQLPHIELTREIARRFNHLYKKIFPIPEPILTTVPKLLGIDGRKMSKSYNNAIFISDPPRILREKVGQMFTDKSRLRRSDPGHPDICNVFSLHKLYTSSEIVSQIEKDCKGAKIGCVECKQILAENLIKGMEPYQEKRQYYKTHLDELKDIVYNGIKKAQGVAHITLEEAKEATGLKN</sequence>
<comment type="subunit">
    <text evidence="8">Homodimer.</text>
</comment>
<evidence type="ECO:0000256" key="4">
    <source>
        <dbReference type="ARBA" id="ARBA00022840"/>
    </source>
</evidence>
<keyword evidence="8" id="KW-0963">Cytoplasm</keyword>
<evidence type="ECO:0000256" key="8">
    <source>
        <dbReference type="HAMAP-Rule" id="MF_00140"/>
    </source>
</evidence>
<dbReference type="GO" id="GO:0005524">
    <property type="term" value="F:ATP binding"/>
    <property type="evidence" value="ECO:0007669"/>
    <property type="project" value="UniProtKB-UniRule"/>
</dbReference>
<dbReference type="EMBL" id="DQWQ01000053">
    <property type="protein sequence ID" value="HDD35376.1"/>
    <property type="molecule type" value="Genomic_DNA"/>
</dbReference>
<protein>
    <recommendedName>
        <fullName evidence="8">Tryptophan--tRNA ligase</fullName>
        <ecNumber evidence="8">6.1.1.2</ecNumber>
    </recommendedName>
    <alternativeName>
        <fullName evidence="8">Tryptophanyl-tRNA synthetase</fullName>
        <shortName evidence="8">TrpRS</shortName>
    </alternativeName>
</protein>
<feature type="binding site" evidence="8">
    <location>
        <begin position="10"/>
        <end position="12"/>
    </location>
    <ligand>
        <name>ATP</name>
        <dbReference type="ChEBI" id="CHEBI:30616"/>
    </ligand>
</feature>
<dbReference type="PRINTS" id="PR01039">
    <property type="entry name" value="TRNASYNTHTRP"/>
</dbReference>
<evidence type="ECO:0000256" key="2">
    <source>
        <dbReference type="ARBA" id="ARBA00022598"/>
    </source>
</evidence>
<dbReference type="InterPro" id="IPR024109">
    <property type="entry name" value="Trp-tRNA-ligase_bac-type"/>
</dbReference>
<feature type="binding site" evidence="8">
    <location>
        <begin position="149"/>
        <end position="151"/>
    </location>
    <ligand>
        <name>ATP</name>
        <dbReference type="ChEBI" id="CHEBI:30616"/>
    </ligand>
</feature>
<dbReference type="FunFam" id="1.10.240.10:FF:000005">
    <property type="entry name" value="Tryptophan--tRNA ligase"/>
    <property type="match status" value="1"/>
</dbReference>
<dbReference type="Gene3D" id="1.10.240.10">
    <property type="entry name" value="Tyrosyl-Transfer RNA Synthetase"/>
    <property type="match status" value="1"/>
</dbReference>
<keyword evidence="2 8" id="KW-0436">Ligase</keyword>
<keyword evidence="5 8" id="KW-0648">Protein biosynthesis</keyword>
<evidence type="ECO:0000256" key="3">
    <source>
        <dbReference type="ARBA" id="ARBA00022741"/>
    </source>
</evidence>
<organism evidence="10">
    <name type="scientific">Desulfofervidus auxilii</name>
    <dbReference type="NCBI Taxonomy" id="1621989"/>
    <lineage>
        <taxon>Bacteria</taxon>
        <taxon>Pseudomonadati</taxon>
        <taxon>Thermodesulfobacteriota</taxon>
        <taxon>Candidatus Desulfofervidia</taxon>
        <taxon>Candidatus Desulfofervidales</taxon>
        <taxon>Candidatus Desulfofervidaceae</taxon>
        <taxon>Candidatus Desulfofervidus</taxon>
    </lineage>
</organism>
<dbReference type="GO" id="GO:0006436">
    <property type="term" value="P:tryptophanyl-tRNA aminoacylation"/>
    <property type="evidence" value="ECO:0007669"/>
    <property type="project" value="UniProtKB-UniRule"/>
</dbReference>
<dbReference type="PANTHER" id="PTHR43766">
    <property type="entry name" value="TRYPTOPHAN--TRNA LIGASE, MITOCHONDRIAL"/>
    <property type="match status" value="1"/>
</dbReference>
<dbReference type="InterPro" id="IPR050203">
    <property type="entry name" value="Trp-tRNA_synthetase"/>
</dbReference>
<dbReference type="PROSITE" id="PS00178">
    <property type="entry name" value="AA_TRNA_LIGASE_I"/>
    <property type="match status" value="1"/>
</dbReference>
<comment type="subcellular location">
    <subcellularLocation>
        <location evidence="8">Cytoplasm</location>
    </subcellularLocation>
</comment>
<dbReference type="SUPFAM" id="SSF52374">
    <property type="entry name" value="Nucleotidylyl transferase"/>
    <property type="match status" value="1"/>
</dbReference>
<proteinExistence type="inferred from homology"/>
<dbReference type="Proteomes" id="UP000885706">
    <property type="component" value="Unassembled WGS sequence"/>
</dbReference>
<dbReference type="InterPro" id="IPR002306">
    <property type="entry name" value="Trp-tRNA-ligase"/>
</dbReference>
<evidence type="ECO:0000256" key="1">
    <source>
        <dbReference type="ARBA" id="ARBA00005594"/>
    </source>
</evidence>
<keyword evidence="3 8" id="KW-0547">Nucleotide-binding</keyword>
<dbReference type="InterPro" id="IPR002305">
    <property type="entry name" value="aa-tRNA-synth_Ic"/>
</dbReference>
<dbReference type="Gene3D" id="3.40.50.620">
    <property type="entry name" value="HUPs"/>
    <property type="match status" value="1"/>
</dbReference>
<comment type="catalytic activity">
    <reaction evidence="7 8">
        <text>tRNA(Trp) + L-tryptophan + ATP = L-tryptophyl-tRNA(Trp) + AMP + diphosphate + H(+)</text>
        <dbReference type="Rhea" id="RHEA:24080"/>
        <dbReference type="Rhea" id="RHEA-COMP:9671"/>
        <dbReference type="Rhea" id="RHEA-COMP:9705"/>
        <dbReference type="ChEBI" id="CHEBI:15378"/>
        <dbReference type="ChEBI" id="CHEBI:30616"/>
        <dbReference type="ChEBI" id="CHEBI:33019"/>
        <dbReference type="ChEBI" id="CHEBI:57912"/>
        <dbReference type="ChEBI" id="CHEBI:78442"/>
        <dbReference type="ChEBI" id="CHEBI:78535"/>
        <dbReference type="ChEBI" id="CHEBI:456215"/>
        <dbReference type="EC" id="6.1.1.2"/>
    </reaction>
</comment>
<dbReference type="InterPro" id="IPR001412">
    <property type="entry name" value="aa-tRNA-synth_I_CS"/>
</dbReference>
<accession>A0A7V0NE75</accession>
<dbReference type="AlphaFoldDB" id="A0A7V0NE75"/>
<dbReference type="InterPro" id="IPR014729">
    <property type="entry name" value="Rossmann-like_a/b/a_fold"/>
</dbReference>
<evidence type="ECO:0000256" key="6">
    <source>
        <dbReference type="ARBA" id="ARBA00023146"/>
    </source>
</evidence>
<dbReference type="PANTHER" id="PTHR43766:SF1">
    <property type="entry name" value="TRYPTOPHAN--TRNA LIGASE, MITOCHONDRIAL"/>
    <property type="match status" value="1"/>
</dbReference>
<comment type="similarity">
    <text evidence="1 8 9">Belongs to the class-I aminoacyl-tRNA synthetase family.</text>
</comment>
<comment type="function">
    <text evidence="8">Catalyzes the attachment of tryptophan to tRNA(Trp).</text>
</comment>
<evidence type="ECO:0000256" key="7">
    <source>
        <dbReference type="ARBA" id="ARBA00049929"/>
    </source>
</evidence>
<feature type="binding site" evidence="8">
    <location>
        <begin position="18"/>
        <end position="19"/>
    </location>
    <ligand>
        <name>ATP</name>
        <dbReference type="ChEBI" id="CHEBI:30616"/>
    </ligand>
</feature>
<dbReference type="GO" id="GO:0004830">
    <property type="term" value="F:tryptophan-tRNA ligase activity"/>
    <property type="evidence" value="ECO:0007669"/>
    <property type="project" value="UniProtKB-UniRule"/>
</dbReference>
<feature type="binding site" evidence="8">
    <location>
        <position position="187"/>
    </location>
    <ligand>
        <name>ATP</name>
        <dbReference type="ChEBI" id="CHEBI:30616"/>
    </ligand>
</feature>
<reference evidence="10" key="1">
    <citation type="journal article" date="2020" name="mSystems">
        <title>Genome- and Community-Level Interaction Insights into Carbon Utilization and Element Cycling Functions of Hydrothermarchaeota in Hydrothermal Sediment.</title>
        <authorList>
            <person name="Zhou Z."/>
            <person name="Liu Y."/>
            <person name="Xu W."/>
            <person name="Pan J."/>
            <person name="Luo Z.H."/>
            <person name="Li M."/>
        </authorList>
    </citation>
    <scope>NUCLEOTIDE SEQUENCE [LARGE SCALE GENOMIC DNA]</scope>
    <source>
        <strain evidence="10">HyVt-113</strain>
    </source>
</reference>